<dbReference type="EMBL" id="JACVEW010000002">
    <property type="protein sequence ID" value="MBP0047486.1"/>
    <property type="molecule type" value="Genomic_DNA"/>
</dbReference>
<dbReference type="InterPro" id="IPR011006">
    <property type="entry name" value="CheY-like_superfamily"/>
</dbReference>
<evidence type="ECO:0000256" key="7">
    <source>
        <dbReference type="ARBA" id="ARBA00023159"/>
    </source>
</evidence>
<evidence type="ECO:0000256" key="4">
    <source>
        <dbReference type="ARBA" id="ARBA00023012"/>
    </source>
</evidence>
<keyword evidence="7 9" id="KW-0010">Activator</keyword>
<dbReference type="InterPro" id="IPR048714">
    <property type="entry name" value="DpiA-like_HTH"/>
</dbReference>
<evidence type="ECO:0000256" key="1">
    <source>
        <dbReference type="ARBA" id="ARBA00004496"/>
    </source>
</evidence>
<evidence type="ECO:0000256" key="8">
    <source>
        <dbReference type="ARBA" id="ARBA00023163"/>
    </source>
</evidence>
<proteinExistence type="predicted"/>
<reference evidence="13 14" key="1">
    <citation type="submission" date="2020-09" db="EMBL/GenBank/DDBJ databases">
        <authorList>
            <person name="Tanuku N.R.S."/>
        </authorList>
    </citation>
    <scope>NUCLEOTIDE SEQUENCE [LARGE SCALE GENOMIC DNA]</scope>
    <source>
        <strain evidence="13 14">AK62</strain>
    </source>
</reference>
<evidence type="ECO:0000256" key="6">
    <source>
        <dbReference type="ARBA" id="ARBA00023125"/>
    </source>
</evidence>
<keyword evidence="4 9" id="KW-0902">Two-component regulatory system</keyword>
<accession>A0ABS3Z6Z2</accession>
<evidence type="ECO:0000256" key="11">
    <source>
        <dbReference type="SAM" id="MobiDB-lite"/>
    </source>
</evidence>
<dbReference type="PANTHER" id="PTHR45526:SF1">
    <property type="entry name" value="TRANSCRIPTIONAL REGULATORY PROTEIN DCUR-RELATED"/>
    <property type="match status" value="1"/>
</dbReference>
<dbReference type="PANTHER" id="PTHR45526">
    <property type="entry name" value="TRANSCRIPTIONAL REGULATORY PROTEIN DPIA"/>
    <property type="match status" value="1"/>
</dbReference>
<keyword evidence="14" id="KW-1185">Reference proteome</keyword>
<evidence type="ECO:0000313" key="13">
    <source>
        <dbReference type="EMBL" id="MBP0047486.1"/>
    </source>
</evidence>
<dbReference type="RefSeq" id="WP_209286100.1">
    <property type="nucleotide sequence ID" value="NZ_JACVEW010000002.1"/>
</dbReference>
<feature type="region of interest" description="Disordered" evidence="11">
    <location>
        <begin position="142"/>
        <end position="167"/>
    </location>
</feature>
<evidence type="ECO:0000256" key="10">
    <source>
        <dbReference type="PROSITE-ProRule" id="PRU00169"/>
    </source>
</evidence>
<keyword evidence="8 9" id="KW-0804">Transcription</keyword>
<dbReference type="Pfam" id="PF00072">
    <property type="entry name" value="Response_reg"/>
    <property type="match status" value="1"/>
</dbReference>
<evidence type="ECO:0000256" key="3">
    <source>
        <dbReference type="ARBA" id="ARBA00022553"/>
    </source>
</evidence>
<dbReference type="CDD" id="cd19925">
    <property type="entry name" value="REC_citrate_TCS"/>
    <property type="match status" value="1"/>
</dbReference>
<name>A0ABS3Z6Z2_9GAMM</name>
<feature type="modified residue" description="4-aspartylphosphate" evidence="10">
    <location>
        <position position="57"/>
    </location>
</feature>
<dbReference type="InterPro" id="IPR024187">
    <property type="entry name" value="Sig_transdc_resp-reg_cit/mal"/>
</dbReference>
<evidence type="ECO:0000259" key="12">
    <source>
        <dbReference type="PROSITE" id="PS50110"/>
    </source>
</evidence>
<evidence type="ECO:0000256" key="9">
    <source>
        <dbReference type="PIRNR" id="PIRNR006171"/>
    </source>
</evidence>
<dbReference type="SUPFAM" id="SSF52172">
    <property type="entry name" value="CheY-like"/>
    <property type="match status" value="1"/>
</dbReference>
<keyword evidence="5 9" id="KW-0805">Transcription regulation</keyword>
<comment type="subcellular location">
    <subcellularLocation>
        <location evidence="1 9">Cytoplasm</location>
    </subcellularLocation>
</comment>
<feature type="domain" description="Response regulatory" evidence="12">
    <location>
        <begin position="6"/>
        <end position="122"/>
    </location>
</feature>
<keyword evidence="2 9" id="KW-0963">Cytoplasm</keyword>
<keyword evidence="6 9" id="KW-0238">DNA-binding</keyword>
<comment type="caution">
    <text evidence="13">The sequence shown here is derived from an EMBL/GenBank/DDBJ whole genome shotgun (WGS) entry which is preliminary data.</text>
</comment>
<evidence type="ECO:0000256" key="5">
    <source>
        <dbReference type="ARBA" id="ARBA00023015"/>
    </source>
</evidence>
<dbReference type="InterPro" id="IPR051271">
    <property type="entry name" value="2C-system_Tx_regulators"/>
</dbReference>
<evidence type="ECO:0000256" key="2">
    <source>
        <dbReference type="ARBA" id="ARBA00022490"/>
    </source>
</evidence>
<protein>
    <recommendedName>
        <fullName evidence="9">Transcriptional regulatory protein</fullName>
    </recommendedName>
</protein>
<dbReference type="PROSITE" id="PS50110">
    <property type="entry name" value="RESPONSE_REGULATORY"/>
    <property type="match status" value="1"/>
</dbReference>
<dbReference type="PIRSF" id="PIRSF006171">
    <property type="entry name" value="RR_citrat_malat"/>
    <property type="match status" value="1"/>
</dbReference>
<organism evidence="13 14">
    <name type="scientific">Marinobacterium alkalitolerans</name>
    <dbReference type="NCBI Taxonomy" id="1542925"/>
    <lineage>
        <taxon>Bacteria</taxon>
        <taxon>Pseudomonadati</taxon>
        <taxon>Pseudomonadota</taxon>
        <taxon>Gammaproteobacteria</taxon>
        <taxon>Oceanospirillales</taxon>
        <taxon>Oceanospirillaceae</taxon>
        <taxon>Marinobacterium</taxon>
    </lineage>
</organism>
<keyword evidence="3 10" id="KW-0597">Phosphoprotein</keyword>
<dbReference type="Gene3D" id="3.40.50.2300">
    <property type="match status" value="1"/>
</dbReference>
<dbReference type="InterPro" id="IPR001789">
    <property type="entry name" value="Sig_transdc_resp-reg_receiver"/>
</dbReference>
<gene>
    <name evidence="13" type="ORF">H9C73_01960</name>
</gene>
<sequence>MSKPIRVVIAEDDPQIAEIQQRFLERIEGFELVGVAHDLTTARDLIEVLKPELMLLDIQFPGGTGLELLREMRTSNQTTDVILITAAREVDTLREALRGGVFDYILKPLVFERLQAALQGYAEHLERLTSLNSLAQSDVDSLLPRGSTSAGASEGAEPPGTQRLPKGIDGLTLEKVREVFQSDAEPQNAETVGAAIGASRTTARRYLEYLVSTRELVASVSYGSVGRPERRYQLAPGN</sequence>
<dbReference type="Proteomes" id="UP000810171">
    <property type="component" value="Unassembled WGS sequence"/>
</dbReference>
<dbReference type="SMART" id="SM00448">
    <property type="entry name" value="REC"/>
    <property type="match status" value="1"/>
</dbReference>
<dbReference type="Pfam" id="PF20714">
    <property type="entry name" value="HTH_64"/>
    <property type="match status" value="1"/>
</dbReference>
<evidence type="ECO:0000313" key="14">
    <source>
        <dbReference type="Proteomes" id="UP000810171"/>
    </source>
</evidence>